<dbReference type="PANTHER" id="PTHR13832">
    <property type="entry name" value="PROTEIN PHOSPHATASE 2C"/>
    <property type="match status" value="1"/>
</dbReference>
<dbReference type="GO" id="GO:0004722">
    <property type="term" value="F:protein serine/threonine phosphatase activity"/>
    <property type="evidence" value="ECO:0007669"/>
    <property type="project" value="UniProtKB-EC"/>
</dbReference>
<evidence type="ECO:0000256" key="6">
    <source>
        <dbReference type="ARBA" id="ARBA00022801"/>
    </source>
</evidence>
<keyword evidence="9" id="KW-0464">Manganese</keyword>
<feature type="domain" description="PPM-type phosphatase" evidence="14">
    <location>
        <begin position="80"/>
        <end position="343"/>
    </location>
</feature>
<comment type="catalytic activity">
    <reaction evidence="11">
        <text>O-phospho-L-threonyl-[protein] + H2O = L-threonyl-[protein] + phosphate</text>
        <dbReference type="Rhea" id="RHEA:47004"/>
        <dbReference type="Rhea" id="RHEA-COMP:11060"/>
        <dbReference type="Rhea" id="RHEA-COMP:11605"/>
        <dbReference type="ChEBI" id="CHEBI:15377"/>
        <dbReference type="ChEBI" id="CHEBI:30013"/>
        <dbReference type="ChEBI" id="CHEBI:43474"/>
        <dbReference type="ChEBI" id="CHEBI:61977"/>
        <dbReference type="EC" id="3.1.3.16"/>
    </reaction>
</comment>
<dbReference type="EMBL" id="JADFTS010000003">
    <property type="protein sequence ID" value="KAF9617041.1"/>
    <property type="molecule type" value="Genomic_DNA"/>
</dbReference>
<comment type="similarity">
    <text evidence="3 12">Belongs to the PP2C family.</text>
</comment>
<comment type="caution">
    <text evidence="15">The sequence shown here is derived from an EMBL/GenBank/DDBJ whole genome shotgun (WGS) entry which is preliminary data.</text>
</comment>
<evidence type="ECO:0000256" key="8">
    <source>
        <dbReference type="ARBA" id="ARBA00022912"/>
    </source>
</evidence>
<comment type="cofactor">
    <cofactor evidence="1">
        <name>Mn(2+)</name>
        <dbReference type="ChEBI" id="CHEBI:29035"/>
    </cofactor>
</comment>
<dbReference type="Gene3D" id="3.60.40.10">
    <property type="entry name" value="PPM-type phosphatase domain"/>
    <property type="match status" value="1"/>
</dbReference>
<comment type="cofactor">
    <cofactor evidence="2">
        <name>Mg(2+)</name>
        <dbReference type="ChEBI" id="CHEBI:18420"/>
    </cofactor>
</comment>
<evidence type="ECO:0000259" key="14">
    <source>
        <dbReference type="PROSITE" id="PS51746"/>
    </source>
</evidence>
<reference evidence="15 16" key="1">
    <citation type="submission" date="2020-10" db="EMBL/GenBank/DDBJ databases">
        <title>The Coptis chinensis genome and diversification of protoberbering-type alkaloids.</title>
        <authorList>
            <person name="Wang B."/>
            <person name="Shu S."/>
            <person name="Song C."/>
            <person name="Liu Y."/>
        </authorList>
    </citation>
    <scope>NUCLEOTIDE SEQUENCE [LARGE SCALE GENOMIC DNA]</scope>
    <source>
        <strain evidence="15">HL-2020</strain>
        <tissue evidence="15">Leaf</tissue>
    </source>
</reference>
<dbReference type="GO" id="GO:0005737">
    <property type="term" value="C:cytoplasm"/>
    <property type="evidence" value="ECO:0007669"/>
    <property type="project" value="UniProtKB-ARBA"/>
</dbReference>
<dbReference type="InterPro" id="IPR036457">
    <property type="entry name" value="PPM-type-like_dom_sf"/>
</dbReference>
<evidence type="ECO:0000256" key="13">
    <source>
        <dbReference type="SAM" id="MobiDB-lite"/>
    </source>
</evidence>
<feature type="region of interest" description="Disordered" evidence="13">
    <location>
        <begin position="1"/>
        <end position="29"/>
    </location>
</feature>
<dbReference type="AlphaFoldDB" id="A0A835IFV1"/>
<evidence type="ECO:0000256" key="9">
    <source>
        <dbReference type="ARBA" id="ARBA00023211"/>
    </source>
</evidence>
<dbReference type="Pfam" id="PF00481">
    <property type="entry name" value="PP2C"/>
    <property type="match status" value="1"/>
</dbReference>
<dbReference type="InterPro" id="IPR001932">
    <property type="entry name" value="PPM-type_phosphatase-like_dom"/>
</dbReference>
<evidence type="ECO:0000256" key="5">
    <source>
        <dbReference type="ARBA" id="ARBA00022723"/>
    </source>
</evidence>
<gene>
    <name evidence="15" type="ORF">IFM89_033111</name>
</gene>
<dbReference type="PANTHER" id="PTHR13832:SF790">
    <property type="entry name" value="PROTEIN PHOSPHATASE 2C 22-RELATED"/>
    <property type="match status" value="1"/>
</dbReference>
<evidence type="ECO:0000256" key="12">
    <source>
        <dbReference type="RuleBase" id="RU003465"/>
    </source>
</evidence>
<dbReference type="SMART" id="SM00332">
    <property type="entry name" value="PP2Cc"/>
    <property type="match status" value="1"/>
</dbReference>
<proteinExistence type="inferred from homology"/>
<dbReference type="GO" id="GO:0005634">
    <property type="term" value="C:nucleus"/>
    <property type="evidence" value="ECO:0007669"/>
    <property type="project" value="UniProtKB-ARBA"/>
</dbReference>
<dbReference type="CDD" id="cd00143">
    <property type="entry name" value="PP2Cc"/>
    <property type="match status" value="1"/>
</dbReference>
<evidence type="ECO:0000256" key="2">
    <source>
        <dbReference type="ARBA" id="ARBA00001946"/>
    </source>
</evidence>
<dbReference type="GO" id="GO:0046872">
    <property type="term" value="F:metal ion binding"/>
    <property type="evidence" value="ECO:0007669"/>
    <property type="project" value="UniProtKB-KW"/>
</dbReference>
<dbReference type="InterPro" id="IPR015655">
    <property type="entry name" value="PP2C"/>
</dbReference>
<evidence type="ECO:0000256" key="11">
    <source>
        <dbReference type="ARBA" id="ARBA00048336"/>
    </source>
</evidence>
<dbReference type="PROSITE" id="PS51746">
    <property type="entry name" value="PPM_2"/>
    <property type="match status" value="1"/>
</dbReference>
<organism evidence="15 16">
    <name type="scientific">Coptis chinensis</name>
    <dbReference type="NCBI Taxonomy" id="261450"/>
    <lineage>
        <taxon>Eukaryota</taxon>
        <taxon>Viridiplantae</taxon>
        <taxon>Streptophyta</taxon>
        <taxon>Embryophyta</taxon>
        <taxon>Tracheophyta</taxon>
        <taxon>Spermatophyta</taxon>
        <taxon>Magnoliopsida</taxon>
        <taxon>Ranunculales</taxon>
        <taxon>Ranunculaceae</taxon>
        <taxon>Coptidoideae</taxon>
        <taxon>Coptis</taxon>
    </lineage>
</organism>
<keyword evidence="5" id="KW-0479">Metal-binding</keyword>
<evidence type="ECO:0000256" key="3">
    <source>
        <dbReference type="ARBA" id="ARBA00006702"/>
    </source>
</evidence>
<evidence type="ECO:0000256" key="4">
    <source>
        <dbReference type="ARBA" id="ARBA00013081"/>
    </source>
</evidence>
<protein>
    <recommendedName>
        <fullName evidence="4">protein-serine/threonine phosphatase</fullName>
        <ecNumber evidence="4">3.1.3.16</ecNumber>
    </recommendedName>
</protein>
<accession>A0A835IFV1</accession>
<keyword evidence="7" id="KW-0460">Magnesium</keyword>
<dbReference type="FunFam" id="3.60.40.10:FF:000004">
    <property type="entry name" value="Probable protein phosphatase 2C 22"/>
    <property type="match status" value="1"/>
</dbReference>
<evidence type="ECO:0000256" key="1">
    <source>
        <dbReference type="ARBA" id="ARBA00001936"/>
    </source>
</evidence>
<comment type="catalytic activity">
    <reaction evidence="10">
        <text>O-phospho-L-seryl-[protein] + H2O = L-seryl-[protein] + phosphate</text>
        <dbReference type="Rhea" id="RHEA:20629"/>
        <dbReference type="Rhea" id="RHEA-COMP:9863"/>
        <dbReference type="Rhea" id="RHEA-COMP:11604"/>
        <dbReference type="ChEBI" id="CHEBI:15377"/>
        <dbReference type="ChEBI" id="CHEBI:29999"/>
        <dbReference type="ChEBI" id="CHEBI:43474"/>
        <dbReference type="ChEBI" id="CHEBI:83421"/>
        <dbReference type="EC" id="3.1.3.16"/>
    </reaction>
</comment>
<evidence type="ECO:0000256" key="10">
    <source>
        <dbReference type="ARBA" id="ARBA00047761"/>
    </source>
</evidence>
<dbReference type="InterPro" id="IPR000222">
    <property type="entry name" value="PP2C_BS"/>
</dbReference>
<keyword evidence="16" id="KW-1185">Reference proteome</keyword>
<dbReference type="EC" id="3.1.3.16" evidence="4"/>
<dbReference type="OrthoDB" id="10264738at2759"/>
<name>A0A835IFV1_9MAGN</name>
<dbReference type="SUPFAM" id="SSF81606">
    <property type="entry name" value="PP2C-like"/>
    <property type="match status" value="1"/>
</dbReference>
<dbReference type="PROSITE" id="PS01032">
    <property type="entry name" value="PPM_1"/>
    <property type="match status" value="1"/>
</dbReference>
<keyword evidence="6 12" id="KW-0378">Hydrolase</keyword>
<keyword evidence="8 12" id="KW-0904">Protein phosphatase</keyword>
<evidence type="ECO:0000256" key="7">
    <source>
        <dbReference type="ARBA" id="ARBA00022842"/>
    </source>
</evidence>
<dbReference type="Proteomes" id="UP000631114">
    <property type="component" value="Unassembled WGS sequence"/>
</dbReference>
<evidence type="ECO:0000313" key="15">
    <source>
        <dbReference type="EMBL" id="KAF9617041.1"/>
    </source>
</evidence>
<sequence length="379" mass="41427">MEGSFSEIETSSLGLGLGSGEGRRPPNPLAKEYRKAFTITTTSTCKTTLIRHPSLVKLPSDVSYGPVVEGRETEFIPIVRSGAWADIGFRPSMEDAYLCVDNLMGDYRVKNFGEGPNAFYGVFDGHGGKHAADFACDHLPRFILEDEDFPREIERVISSAFLQTDSAFAEACALDAALASGTTALAALVIGSSLVVANAGDCRAVLCRRGKAVEMSRDHKPVCTKERMRIEASGGYVYDGYLNGQLNVARALGDWHMEGLKDQEGGPLSAEPELMTTKLTEEDEFLIIGCDGIWDVFRSQNAVDFARRKLQEHNDPVMCCKELVDEALKRKSGDNLAVVVVCFHSKPPPNLVAPRGRVQRSISAEGLRELQSFLDSLKN</sequence>
<evidence type="ECO:0000313" key="16">
    <source>
        <dbReference type="Proteomes" id="UP000631114"/>
    </source>
</evidence>